<comment type="caution">
    <text evidence="2">The sequence shown here is derived from an EMBL/GenBank/DDBJ whole genome shotgun (WGS) entry which is preliminary data.</text>
</comment>
<protein>
    <submittedName>
        <fullName evidence="2">Rrf2 family transcriptional regulator</fullName>
    </submittedName>
</protein>
<dbReference type="EMBL" id="SHBH01000001">
    <property type="protein sequence ID" value="RZO27529.1"/>
    <property type="molecule type" value="Genomic_DNA"/>
</dbReference>
<dbReference type="InterPro" id="IPR036390">
    <property type="entry name" value="WH_DNA-bd_sf"/>
</dbReference>
<dbReference type="InterPro" id="IPR000944">
    <property type="entry name" value="Tscrpt_reg_Rrf2"/>
</dbReference>
<accession>A0A520N277</accession>
<dbReference type="SUPFAM" id="SSF46785">
    <property type="entry name" value="Winged helix' DNA-binding domain"/>
    <property type="match status" value="1"/>
</dbReference>
<reference evidence="2 3" key="1">
    <citation type="submission" date="2019-02" db="EMBL/GenBank/DDBJ databases">
        <title>Prokaryotic population dynamics and viral predation in marine succession experiment using metagenomics: the confinement effect.</title>
        <authorList>
            <person name="Haro-Moreno J.M."/>
            <person name="Rodriguez-Valera F."/>
            <person name="Lopez-Perez M."/>
        </authorList>
    </citation>
    <scope>NUCLEOTIDE SEQUENCE [LARGE SCALE GENOMIC DNA]</scope>
    <source>
        <strain evidence="2">MED-G162</strain>
    </source>
</reference>
<evidence type="ECO:0000256" key="1">
    <source>
        <dbReference type="ARBA" id="ARBA00023125"/>
    </source>
</evidence>
<keyword evidence="1" id="KW-0238">DNA-binding</keyword>
<dbReference type="AlphaFoldDB" id="A0A520N277"/>
<evidence type="ECO:0000313" key="3">
    <source>
        <dbReference type="Proteomes" id="UP000319384"/>
    </source>
</evidence>
<dbReference type="PROSITE" id="PS51197">
    <property type="entry name" value="HTH_RRF2_2"/>
    <property type="match status" value="1"/>
</dbReference>
<dbReference type="Gene3D" id="1.10.10.10">
    <property type="entry name" value="Winged helix-like DNA-binding domain superfamily/Winged helix DNA-binding domain"/>
    <property type="match status" value="1"/>
</dbReference>
<name>A0A520N277_9GAMM</name>
<evidence type="ECO:0000313" key="2">
    <source>
        <dbReference type="EMBL" id="RZO27529.1"/>
    </source>
</evidence>
<dbReference type="GO" id="GO:0003677">
    <property type="term" value="F:DNA binding"/>
    <property type="evidence" value="ECO:0007669"/>
    <property type="project" value="UniProtKB-KW"/>
</dbReference>
<proteinExistence type="predicted"/>
<dbReference type="NCBIfam" id="TIGR00738">
    <property type="entry name" value="rrf2_super"/>
    <property type="match status" value="1"/>
</dbReference>
<dbReference type="GO" id="GO:0005829">
    <property type="term" value="C:cytosol"/>
    <property type="evidence" value="ECO:0007669"/>
    <property type="project" value="TreeGrafter"/>
</dbReference>
<dbReference type="Proteomes" id="UP000319384">
    <property type="component" value="Unassembled WGS sequence"/>
</dbReference>
<dbReference type="PANTHER" id="PTHR33221:SF5">
    <property type="entry name" value="HTH-TYPE TRANSCRIPTIONAL REGULATOR ISCR"/>
    <property type="match status" value="1"/>
</dbReference>
<dbReference type="PANTHER" id="PTHR33221">
    <property type="entry name" value="WINGED HELIX-TURN-HELIX TRANSCRIPTIONAL REGULATOR, RRF2 FAMILY"/>
    <property type="match status" value="1"/>
</dbReference>
<sequence length="144" mass="16089">MRLTTKSRYAVNALTELSFLQSSGPVSLSDISANQNIELTYLEQIFRKLRIAGIVKSIRGRNGGYVYAKSPDSVSIKEVMHAVDEVLDATKCNGTSACHNGKKCRTHDLWHELNILVEDYLEKITIDSLVESSNSPYINVKEIN</sequence>
<dbReference type="Pfam" id="PF02082">
    <property type="entry name" value="Rrf2"/>
    <property type="match status" value="1"/>
</dbReference>
<gene>
    <name evidence="2" type="ORF">EVA95_00130</name>
</gene>
<organism evidence="2 3">
    <name type="scientific">SAR86 cluster bacterium</name>
    <dbReference type="NCBI Taxonomy" id="2030880"/>
    <lineage>
        <taxon>Bacteria</taxon>
        <taxon>Pseudomonadati</taxon>
        <taxon>Pseudomonadota</taxon>
        <taxon>Gammaproteobacteria</taxon>
        <taxon>SAR86 cluster</taxon>
    </lineage>
</organism>
<dbReference type="GO" id="GO:0003700">
    <property type="term" value="F:DNA-binding transcription factor activity"/>
    <property type="evidence" value="ECO:0007669"/>
    <property type="project" value="TreeGrafter"/>
</dbReference>
<dbReference type="InterPro" id="IPR036388">
    <property type="entry name" value="WH-like_DNA-bd_sf"/>
</dbReference>